<dbReference type="GO" id="GO:0030870">
    <property type="term" value="C:Mre11 complex"/>
    <property type="evidence" value="ECO:0007669"/>
    <property type="project" value="UniProtKB-UniRule"/>
</dbReference>
<keyword evidence="14 16" id="KW-0539">Nucleus</keyword>
<dbReference type="InterPro" id="IPR004843">
    <property type="entry name" value="Calcineurin-like_PHP"/>
</dbReference>
<evidence type="ECO:0000256" key="16">
    <source>
        <dbReference type="PIRNR" id="PIRNR000882"/>
    </source>
</evidence>
<evidence type="ECO:0000256" key="19">
    <source>
        <dbReference type="SAM" id="MobiDB-lite"/>
    </source>
</evidence>
<keyword evidence="11 16" id="KW-0269">Exonuclease</keyword>
<dbReference type="Pfam" id="PF00149">
    <property type="entry name" value="Metallophos"/>
    <property type="match status" value="1"/>
</dbReference>
<evidence type="ECO:0000256" key="6">
    <source>
        <dbReference type="ARBA" id="ARBA00022722"/>
    </source>
</evidence>
<evidence type="ECO:0000256" key="14">
    <source>
        <dbReference type="ARBA" id="ARBA00023242"/>
    </source>
</evidence>
<comment type="function">
    <text evidence="16">Core component of the MRN complex, which plays a central role in double-strand break (DSB) repair, DNA recombination, maintenance of telomere integrity and meiosis. The MRN complex is involved in the repair of DNA double-strand breaks (DSBs) via homologous recombination (HR), an error-free mechanism which primarily occurs during S and G2 phases. The complex (1) mediates the end resection of damaged DNA, which generates proper single-stranded DNA, a key initial steps in HR, and is (2) required for the recruitment of other repair factors and efficient activation of ATM and ATR upon DNA damage. Within the MRN complex, MRE11 possesses both single-strand endonuclease activity and double-strand-specific 3'-5' exonuclease activity. MRE11 first endonucleolytically cleaves the 5' strand at DNA DSB ends to prevent non-homologous end joining (NHEJ) and licence HR. It then generates a single-stranded DNA gap via 3' to 5' exonucleolytic degradation, which is required for single-strand invasion and recombination.</text>
</comment>
<evidence type="ECO:0000313" key="21">
    <source>
        <dbReference type="EMBL" id="RCI06991.1"/>
    </source>
</evidence>
<keyword evidence="10 16" id="KW-0378">Hydrolase</keyword>
<dbReference type="STRING" id="4846.A0A367KXR1"/>
<keyword evidence="22" id="KW-1185">Reference proteome</keyword>
<comment type="similarity">
    <text evidence="4 16 18">Belongs to the MRE11/RAD32 family.</text>
</comment>
<dbReference type="InterPro" id="IPR041796">
    <property type="entry name" value="Mre11_N"/>
</dbReference>
<dbReference type="GO" id="GO:0006303">
    <property type="term" value="P:double-strand break repair via nonhomologous end joining"/>
    <property type="evidence" value="ECO:0007669"/>
    <property type="project" value="TreeGrafter"/>
</dbReference>
<organism evidence="21 22">
    <name type="scientific">Rhizopus stolonifer</name>
    <name type="common">Rhizopus nigricans</name>
    <dbReference type="NCBI Taxonomy" id="4846"/>
    <lineage>
        <taxon>Eukaryota</taxon>
        <taxon>Fungi</taxon>
        <taxon>Fungi incertae sedis</taxon>
        <taxon>Mucoromycota</taxon>
        <taxon>Mucoromycotina</taxon>
        <taxon>Mucoromycetes</taxon>
        <taxon>Mucorales</taxon>
        <taxon>Mucorineae</taxon>
        <taxon>Rhizopodaceae</taxon>
        <taxon>Rhizopus</taxon>
    </lineage>
</organism>
<dbReference type="PANTHER" id="PTHR10139">
    <property type="entry name" value="DOUBLE-STRAND BREAK REPAIR PROTEIN MRE11"/>
    <property type="match status" value="1"/>
</dbReference>
<evidence type="ECO:0000256" key="18">
    <source>
        <dbReference type="RuleBase" id="RU003447"/>
    </source>
</evidence>
<dbReference type="PIRSF" id="PIRSF000882">
    <property type="entry name" value="DSB_repair_MRE11"/>
    <property type="match status" value="1"/>
</dbReference>
<comment type="subcellular location">
    <subcellularLocation>
        <location evidence="3">Chromosome</location>
    </subcellularLocation>
    <subcellularLocation>
        <location evidence="2 16">Nucleus</location>
    </subcellularLocation>
</comment>
<keyword evidence="15 16" id="KW-0469">Meiosis</keyword>
<comment type="caution">
    <text evidence="21">The sequence shown here is derived from an EMBL/GenBank/DDBJ whole genome shotgun (WGS) entry which is preliminary data.</text>
</comment>
<dbReference type="GO" id="GO:0097552">
    <property type="term" value="P:mitochondrial double-strand break repair via homologous recombination"/>
    <property type="evidence" value="ECO:0007669"/>
    <property type="project" value="TreeGrafter"/>
</dbReference>
<feature type="active site" description="Proton donor" evidence="17">
    <location>
        <position position="119"/>
    </location>
</feature>
<dbReference type="GO" id="GO:0000014">
    <property type="term" value="F:single-stranded DNA endodeoxyribonuclease activity"/>
    <property type="evidence" value="ECO:0007669"/>
    <property type="project" value="TreeGrafter"/>
</dbReference>
<dbReference type="SMART" id="SM01347">
    <property type="entry name" value="Mre11_DNA_bind"/>
    <property type="match status" value="1"/>
</dbReference>
<gene>
    <name evidence="21" type="primary">MRE11A_2</name>
    <name evidence="21" type="ORF">CU098_012979</name>
</gene>
<dbReference type="GO" id="GO:0008296">
    <property type="term" value="F:3'-5'-DNA exonuclease activity"/>
    <property type="evidence" value="ECO:0007669"/>
    <property type="project" value="InterPro"/>
</dbReference>
<evidence type="ECO:0000256" key="7">
    <source>
        <dbReference type="ARBA" id="ARBA00022723"/>
    </source>
</evidence>
<evidence type="ECO:0000256" key="3">
    <source>
        <dbReference type="ARBA" id="ARBA00004286"/>
    </source>
</evidence>
<proteinExistence type="inferred from homology"/>
<dbReference type="InterPro" id="IPR003701">
    <property type="entry name" value="Mre11"/>
</dbReference>
<evidence type="ECO:0000256" key="2">
    <source>
        <dbReference type="ARBA" id="ARBA00004123"/>
    </source>
</evidence>
<dbReference type="Gene3D" id="3.60.21.10">
    <property type="match status" value="1"/>
</dbReference>
<dbReference type="CDD" id="cd00840">
    <property type="entry name" value="MPP_Mre11_N"/>
    <property type="match status" value="1"/>
</dbReference>
<dbReference type="GO" id="GO:0000723">
    <property type="term" value="P:telomere maintenance"/>
    <property type="evidence" value="ECO:0007669"/>
    <property type="project" value="TreeGrafter"/>
</dbReference>
<reference evidence="21 22" key="1">
    <citation type="journal article" date="2018" name="G3 (Bethesda)">
        <title>Phylogenetic and Phylogenomic Definition of Rhizopus Species.</title>
        <authorList>
            <person name="Gryganskyi A.P."/>
            <person name="Golan J."/>
            <person name="Dolatabadi S."/>
            <person name="Mondo S."/>
            <person name="Robb S."/>
            <person name="Idnurm A."/>
            <person name="Muszewska A."/>
            <person name="Steczkiewicz K."/>
            <person name="Masonjones S."/>
            <person name="Liao H.L."/>
            <person name="Gajdeczka M.T."/>
            <person name="Anike F."/>
            <person name="Vuek A."/>
            <person name="Anishchenko I.M."/>
            <person name="Voigt K."/>
            <person name="de Hoog G.S."/>
            <person name="Smith M.E."/>
            <person name="Heitman J."/>
            <person name="Vilgalys R."/>
            <person name="Stajich J.E."/>
        </authorList>
    </citation>
    <scope>NUCLEOTIDE SEQUENCE [LARGE SCALE GENOMIC DNA]</scope>
    <source>
        <strain evidence="21 22">LSU 92-RS-03</strain>
    </source>
</reference>
<dbReference type="AlphaFoldDB" id="A0A367KXR1"/>
<keyword evidence="5" id="KW-0158">Chromosome</keyword>
<dbReference type="Gene3D" id="3.30.110.110">
    <property type="entry name" value="Mre11, capping domain"/>
    <property type="match status" value="1"/>
</dbReference>
<feature type="region of interest" description="Disordered" evidence="19">
    <location>
        <begin position="499"/>
        <end position="574"/>
    </location>
</feature>
<dbReference type="NCBIfam" id="TIGR00583">
    <property type="entry name" value="mre11"/>
    <property type="match status" value="1"/>
</dbReference>
<evidence type="ECO:0000256" key="4">
    <source>
        <dbReference type="ARBA" id="ARBA00009028"/>
    </source>
</evidence>
<evidence type="ECO:0000256" key="5">
    <source>
        <dbReference type="ARBA" id="ARBA00022454"/>
    </source>
</evidence>
<keyword evidence="7" id="KW-0479">Metal-binding</keyword>
<dbReference type="Proteomes" id="UP000253551">
    <property type="component" value="Unassembled WGS sequence"/>
</dbReference>
<evidence type="ECO:0000256" key="12">
    <source>
        <dbReference type="ARBA" id="ARBA00023204"/>
    </source>
</evidence>
<evidence type="ECO:0000256" key="15">
    <source>
        <dbReference type="ARBA" id="ARBA00023254"/>
    </source>
</evidence>
<evidence type="ECO:0000256" key="13">
    <source>
        <dbReference type="ARBA" id="ARBA00023211"/>
    </source>
</evidence>
<protein>
    <recommendedName>
        <fullName evidence="16">Double-strand break repair protein</fullName>
    </recommendedName>
</protein>
<evidence type="ECO:0000256" key="8">
    <source>
        <dbReference type="ARBA" id="ARBA00022759"/>
    </source>
</evidence>
<evidence type="ECO:0000259" key="20">
    <source>
        <dbReference type="SMART" id="SM01347"/>
    </source>
</evidence>
<evidence type="ECO:0000256" key="10">
    <source>
        <dbReference type="ARBA" id="ARBA00022801"/>
    </source>
</evidence>
<dbReference type="GO" id="GO:0031573">
    <property type="term" value="P:mitotic intra-S DNA damage checkpoint signaling"/>
    <property type="evidence" value="ECO:0007669"/>
    <property type="project" value="TreeGrafter"/>
</dbReference>
<dbReference type="PANTHER" id="PTHR10139:SF1">
    <property type="entry name" value="DOUBLE-STRAND BREAK REPAIR PROTEIN MRE11"/>
    <property type="match status" value="1"/>
</dbReference>
<evidence type="ECO:0000256" key="11">
    <source>
        <dbReference type="ARBA" id="ARBA00022839"/>
    </source>
</evidence>
<dbReference type="OrthoDB" id="30417at2759"/>
<evidence type="ECO:0000313" key="22">
    <source>
        <dbReference type="Proteomes" id="UP000253551"/>
    </source>
</evidence>
<accession>A0A367KXR1</accession>
<evidence type="ECO:0000256" key="9">
    <source>
        <dbReference type="ARBA" id="ARBA00022763"/>
    </source>
</evidence>
<dbReference type="InterPro" id="IPR029052">
    <property type="entry name" value="Metallo-depent_PP-like"/>
</dbReference>
<dbReference type="FunFam" id="3.60.21.10:FF:000011">
    <property type="entry name" value="Double-strand break repair protein"/>
    <property type="match status" value="1"/>
</dbReference>
<dbReference type="Pfam" id="PF04152">
    <property type="entry name" value="Mre11_DNA_bind"/>
    <property type="match status" value="1"/>
</dbReference>
<feature type="compositionally biased region" description="Polar residues" evidence="19">
    <location>
        <begin position="503"/>
        <end position="520"/>
    </location>
</feature>
<comment type="cofactor">
    <cofactor evidence="1 16">
        <name>Mn(2+)</name>
        <dbReference type="ChEBI" id="CHEBI:29035"/>
    </cofactor>
</comment>
<feature type="compositionally biased region" description="Basic residues" evidence="19">
    <location>
        <begin position="563"/>
        <end position="574"/>
    </location>
</feature>
<keyword evidence="8 16" id="KW-0255">Endonuclease</keyword>
<keyword evidence="13 16" id="KW-0464">Manganese</keyword>
<dbReference type="SUPFAM" id="SSF56300">
    <property type="entry name" value="Metallo-dependent phosphatases"/>
    <property type="match status" value="1"/>
</dbReference>
<dbReference type="GO" id="GO:0007095">
    <property type="term" value="P:mitotic G2 DNA damage checkpoint signaling"/>
    <property type="evidence" value="ECO:0007669"/>
    <property type="project" value="TreeGrafter"/>
</dbReference>
<evidence type="ECO:0000256" key="1">
    <source>
        <dbReference type="ARBA" id="ARBA00001936"/>
    </source>
</evidence>
<sequence length="574" mass="65054">MEEANTFKILIATDNHIGYLEKDPIRGKDSFETFEEILQIAQAQQVDFVLLGGDLFHNNRPSRPCIHETMRLLRKYCFGERESKIWIASDPKVNFADPTNYLDPNLNISLPIFSIHGNHDDPSAVGNLCALDLLSVTGMMNYFGMNKSIEDVTINPILMEKGNSKLALFGLGNIGEERLHRQWRANKVKFMRPEEEDWKRAFNLFIFHQNRARHGSTSHIPEEFLDGFLDLIIWGHEHECRIFPEEFERFSVVQPGSSVATSLIAGEAEAKHVGILRIEDGKFDLEKIRLKTTRPFQFTSVQLSQVEGLSTTNIKAIQTYLEGVVEDLIERAKMEWSEQNNSELRPDMEMPMPLIRVRVDYAGGYETLNAQQFGQNFIKRVANPKDILKFQKSAQAQPKNLKPSEMLSDLATALPERLDNIKVHDLASEMLSRDLHMLSELAFKDALMLSVEKNDKEAISNHYANSVLQFHRTVGTAPQDLSAEFVQRKALEAKELANAAHNSQHGTDLATNSYSDNNSMLVDDVVPPTLEMQGNTIDDNSSFEEPVVGNRRRAPEPIAGPSSKRRALPKRLNK</sequence>
<feature type="domain" description="Mre11 DNA-binding" evidence="20">
    <location>
        <begin position="283"/>
        <end position="450"/>
    </location>
</feature>
<dbReference type="GO" id="GO:0042138">
    <property type="term" value="P:meiotic DNA double-strand break formation"/>
    <property type="evidence" value="ECO:0007669"/>
    <property type="project" value="TreeGrafter"/>
</dbReference>
<evidence type="ECO:0000256" key="17">
    <source>
        <dbReference type="PIRSR" id="PIRSR000882-1"/>
    </source>
</evidence>
<dbReference type="InterPro" id="IPR007281">
    <property type="entry name" value="Mre11_DNA-bd"/>
</dbReference>
<dbReference type="EMBL" id="PJQM01000049">
    <property type="protein sequence ID" value="RCI06991.1"/>
    <property type="molecule type" value="Genomic_DNA"/>
</dbReference>
<dbReference type="InterPro" id="IPR038487">
    <property type="entry name" value="Mre11_capping_dom"/>
</dbReference>
<keyword evidence="9 16" id="KW-0227">DNA damage</keyword>
<keyword evidence="6 16" id="KW-0540">Nuclease</keyword>
<dbReference type="GO" id="GO:0035861">
    <property type="term" value="C:site of double-strand break"/>
    <property type="evidence" value="ECO:0007669"/>
    <property type="project" value="TreeGrafter"/>
</dbReference>
<name>A0A367KXR1_RHIST</name>
<dbReference type="GO" id="GO:0000724">
    <property type="term" value="P:double-strand break repair via homologous recombination"/>
    <property type="evidence" value="ECO:0007669"/>
    <property type="project" value="TreeGrafter"/>
</dbReference>
<keyword evidence="12 16" id="KW-0234">DNA repair</keyword>
<dbReference type="GO" id="GO:0030145">
    <property type="term" value="F:manganese ion binding"/>
    <property type="evidence" value="ECO:0007669"/>
    <property type="project" value="UniProtKB-UniRule"/>
</dbReference>